<dbReference type="Proteomes" id="UP000054279">
    <property type="component" value="Unassembled WGS sequence"/>
</dbReference>
<proteinExistence type="predicted"/>
<organism evidence="2 3">
    <name type="scientific">Sphaerobolus stellatus (strain SS14)</name>
    <dbReference type="NCBI Taxonomy" id="990650"/>
    <lineage>
        <taxon>Eukaryota</taxon>
        <taxon>Fungi</taxon>
        <taxon>Dikarya</taxon>
        <taxon>Basidiomycota</taxon>
        <taxon>Agaricomycotina</taxon>
        <taxon>Agaricomycetes</taxon>
        <taxon>Phallomycetidae</taxon>
        <taxon>Geastrales</taxon>
        <taxon>Sphaerobolaceae</taxon>
        <taxon>Sphaerobolus</taxon>
    </lineage>
</organism>
<keyword evidence="3" id="KW-1185">Reference proteome</keyword>
<evidence type="ECO:0000313" key="2">
    <source>
        <dbReference type="EMBL" id="KIJ37872.1"/>
    </source>
</evidence>
<name>A0A0C9V8N5_SPHS4</name>
<dbReference type="Pfam" id="PF18803">
    <property type="entry name" value="CxC2"/>
    <property type="match status" value="1"/>
</dbReference>
<evidence type="ECO:0000313" key="3">
    <source>
        <dbReference type="Proteomes" id="UP000054279"/>
    </source>
</evidence>
<protein>
    <recommendedName>
        <fullName evidence="1">CxC2-like cysteine cluster KDZ transposase-associated domain-containing protein</fullName>
    </recommendedName>
</protein>
<gene>
    <name evidence="2" type="ORF">M422DRAFT_177271</name>
</gene>
<dbReference type="HOGENOM" id="CLU_003703_1_0_1"/>
<sequence length="238" mass="26982">MYEHEVPLSEDDICCNTDCHCQGVYTCHDCDITGLLCVECLLASHRFMPFHHPSLWNGKHFQQQALHELGFMLPMGHNGHVCPHVHGQGGPQTIVIMDINGIHEVSVGWCRCAGAPTAAKQLFNNKLFPASMARPRTAFTFRVLKLFHMLNHVSRTTPWDFAGTMKRLTDNIDHQGVPDLYKTFKVVQRQWHIVHTWKRSGIRDPSTRRKPGGLVFPCVPCPLPGVNLDTDWKKNPDS</sequence>
<dbReference type="OrthoDB" id="2682806at2759"/>
<feature type="domain" description="CxC2-like cysteine cluster KDZ transposase-associated" evidence="1">
    <location>
        <begin position="66"/>
        <end position="172"/>
    </location>
</feature>
<accession>A0A0C9V8N5</accession>
<reference evidence="2 3" key="1">
    <citation type="submission" date="2014-06" db="EMBL/GenBank/DDBJ databases">
        <title>Evolutionary Origins and Diversification of the Mycorrhizal Mutualists.</title>
        <authorList>
            <consortium name="DOE Joint Genome Institute"/>
            <consortium name="Mycorrhizal Genomics Consortium"/>
            <person name="Kohler A."/>
            <person name="Kuo A."/>
            <person name="Nagy L.G."/>
            <person name="Floudas D."/>
            <person name="Copeland A."/>
            <person name="Barry K.W."/>
            <person name="Cichocki N."/>
            <person name="Veneault-Fourrey C."/>
            <person name="LaButti K."/>
            <person name="Lindquist E.A."/>
            <person name="Lipzen A."/>
            <person name="Lundell T."/>
            <person name="Morin E."/>
            <person name="Murat C."/>
            <person name="Riley R."/>
            <person name="Ohm R."/>
            <person name="Sun H."/>
            <person name="Tunlid A."/>
            <person name="Henrissat B."/>
            <person name="Grigoriev I.V."/>
            <person name="Hibbett D.S."/>
            <person name="Martin F."/>
        </authorList>
    </citation>
    <scope>NUCLEOTIDE SEQUENCE [LARGE SCALE GENOMIC DNA]</scope>
    <source>
        <strain evidence="2 3">SS14</strain>
    </source>
</reference>
<dbReference type="InterPro" id="IPR041457">
    <property type="entry name" value="CxC2_KDZ-assoc"/>
</dbReference>
<evidence type="ECO:0000259" key="1">
    <source>
        <dbReference type="Pfam" id="PF18803"/>
    </source>
</evidence>
<dbReference type="AlphaFoldDB" id="A0A0C9V8N5"/>
<dbReference type="EMBL" id="KN837165">
    <property type="protein sequence ID" value="KIJ37872.1"/>
    <property type="molecule type" value="Genomic_DNA"/>
</dbReference>